<dbReference type="SMART" id="SM00386">
    <property type="entry name" value="HAT"/>
    <property type="match status" value="8"/>
</dbReference>
<evidence type="ECO:0000256" key="5">
    <source>
        <dbReference type="ARBA" id="ARBA00023242"/>
    </source>
</evidence>
<gene>
    <name evidence="7" type="ORF">K402DRAFT_392559</name>
</gene>
<dbReference type="FunFam" id="1.25.40.10:FF:000451">
    <property type="entry name" value="mRNA splicing protein (Prp39), putative"/>
    <property type="match status" value="1"/>
</dbReference>
<dbReference type="Pfam" id="PF23240">
    <property type="entry name" value="HAT_PRP39_N"/>
    <property type="match status" value="1"/>
</dbReference>
<dbReference type="Proteomes" id="UP000800041">
    <property type="component" value="Unassembled WGS sequence"/>
</dbReference>
<evidence type="ECO:0000256" key="4">
    <source>
        <dbReference type="ARBA" id="ARBA00023187"/>
    </source>
</evidence>
<evidence type="ECO:0000313" key="7">
    <source>
        <dbReference type="EMBL" id="KAF1987756.1"/>
    </source>
</evidence>
<evidence type="ECO:0000313" key="8">
    <source>
        <dbReference type="Proteomes" id="UP000800041"/>
    </source>
</evidence>
<dbReference type="SUPFAM" id="SSF48452">
    <property type="entry name" value="TPR-like"/>
    <property type="match status" value="1"/>
</dbReference>
<evidence type="ECO:0000256" key="2">
    <source>
        <dbReference type="ARBA" id="ARBA00022664"/>
    </source>
</evidence>
<dbReference type="PANTHER" id="PTHR17204:SF5">
    <property type="entry name" value="PRE-MRNA-PROCESSING FACTOR 39"/>
    <property type="match status" value="1"/>
</dbReference>
<dbReference type="OrthoDB" id="10265668at2759"/>
<keyword evidence="2" id="KW-0507">mRNA processing</keyword>
<evidence type="ECO:0008006" key="9">
    <source>
        <dbReference type="Google" id="ProtNLM"/>
    </source>
</evidence>
<accession>A0A6G1H3F7</accession>
<name>A0A6G1H3F7_9PEZI</name>
<evidence type="ECO:0000256" key="6">
    <source>
        <dbReference type="ARBA" id="ARBA00038019"/>
    </source>
</evidence>
<dbReference type="GO" id="GO:0071004">
    <property type="term" value="C:U2-type prespliceosome"/>
    <property type="evidence" value="ECO:0007669"/>
    <property type="project" value="TreeGrafter"/>
</dbReference>
<dbReference type="InterPro" id="IPR003107">
    <property type="entry name" value="HAT"/>
</dbReference>
<organism evidence="7 8">
    <name type="scientific">Aulographum hederae CBS 113979</name>
    <dbReference type="NCBI Taxonomy" id="1176131"/>
    <lineage>
        <taxon>Eukaryota</taxon>
        <taxon>Fungi</taxon>
        <taxon>Dikarya</taxon>
        <taxon>Ascomycota</taxon>
        <taxon>Pezizomycotina</taxon>
        <taxon>Dothideomycetes</taxon>
        <taxon>Pleosporomycetidae</taxon>
        <taxon>Aulographales</taxon>
        <taxon>Aulographaceae</taxon>
    </lineage>
</organism>
<dbReference type="InterPro" id="IPR011990">
    <property type="entry name" value="TPR-like_helical_dom_sf"/>
</dbReference>
<comment type="subcellular location">
    <subcellularLocation>
        <location evidence="1">Nucleus</location>
    </subcellularLocation>
</comment>
<proteinExistence type="inferred from homology"/>
<keyword evidence="4" id="KW-0508">mRNA splicing</keyword>
<dbReference type="EMBL" id="ML977151">
    <property type="protein sequence ID" value="KAF1987756.1"/>
    <property type="molecule type" value="Genomic_DNA"/>
</dbReference>
<keyword evidence="5" id="KW-0539">Nucleus</keyword>
<keyword evidence="3" id="KW-0677">Repeat</keyword>
<dbReference type="PANTHER" id="PTHR17204">
    <property type="entry name" value="PRE-MRNA PROCESSING PROTEIN PRP39-RELATED"/>
    <property type="match status" value="1"/>
</dbReference>
<dbReference type="Gene3D" id="1.25.40.10">
    <property type="entry name" value="Tetratricopeptide repeat domain"/>
    <property type="match status" value="2"/>
</dbReference>
<dbReference type="GO" id="GO:0005685">
    <property type="term" value="C:U1 snRNP"/>
    <property type="evidence" value="ECO:0007669"/>
    <property type="project" value="TreeGrafter"/>
</dbReference>
<dbReference type="Pfam" id="PF23241">
    <property type="entry name" value="HAT_PRP39_C"/>
    <property type="match status" value="1"/>
</dbReference>
<dbReference type="GO" id="GO:0000243">
    <property type="term" value="C:commitment complex"/>
    <property type="evidence" value="ECO:0007669"/>
    <property type="project" value="TreeGrafter"/>
</dbReference>
<dbReference type="AlphaFoldDB" id="A0A6G1H3F7"/>
<dbReference type="GO" id="GO:0030627">
    <property type="term" value="F:pre-mRNA 5'-splice site binding"/>
    <property type="evidence" value="ECO:0007669"/>
    <property type="project" value="TreeGrafter"/>
</dbReference>
<evidence type="ECO:0000256" key="1">
    <source>
        <dbReference type="ARBA" id="ARBA00004123"/>
    </source>
</evidence>
<evidence type="ECO:0000256" key="3">
    <source>
        <dbReference type="ARBA" id="ARBA00022737"/>
    </source>
</evidence>
<protein>
    <recommendedName>
        <fullName evidence="9">Pre-mRNA-processing factor 39</fullName>
    </recommendedName>
</protein>
<keyword evidence="8" id="KW-1185">Reference proteome</keyword>
<comment type="similarity">
    <text evidence="6">Belongs to the PRP39 family.</text>
</comment>
<sequence>MADLTPFAGMEVEHADVRTLNAAVLANPDNYPAWEKLAIAAEDLEGGIGRNSSPQAIASVRAIYDALLAKYPLLYGFWTKYANHEWEIAGTEAGEMVYERAVAAVRNSADLWAAYCKFKSETCHDVDLIREVFERGAEGAGLDYHGTTFWDTYIEWEERNENPEQIYKLLGRLASIPMHQYTRYFERYRHMAATLPLESVADAATLQQFRTDIGYDGAPISTLQMERDLRGRVDTALYQIYVKNQGEVNKRWTFEQEIRRPYFTADDLEASELANWRNYLSFEEKEGNYERIVFLYERCLVAAAKYEEFWLRYVRWMSAQPGKEEEVRNIYQRASCIFLPIAEPTARLNYAYFEEASGNIHIARAIHEAILMTYPSHVPTVMSWAYLERRHGGADALDNALSVIYNHIESPSLDAHTRGVIVVEAAKFLWKYKGSEEDSRQLYLTKKQDFGGVGAFWIGYLKFEIDLPSRADIEHERREHVKAVFDEALRSCDIDVVKELAQMYMTYILERCSATEVQEYLKLDYQLHGPAPFQAMPMGAVSSANVTTGDEIMRFA</sequence>
<dbReference type="GO" id="GO:0000395">
    <property type="term" value="P:mRNA 5'-splice site recognition"/>
    <property type="evidence" value="ECO:0007669"/>
    <property type="project" value="TreeGrafter"/>
</dbReference>
<dbReference type="InterPro" id="IPR059164">
    <property type="entry name" value="HAT_PRP39_C"/>
</dbReference>
<reference evidence="7" key="1">
    <citation type="journal article" date="2020" name="Stud. Mycol.">
        <title>101 Dothideomycetes genomes: a test case for predicting lifestyles and emergence of pathogens.</title>
        <authorList>
            <person name="Haridas S."/>
            <person name="Albert R."/>
            <person name="Binder M."/>
            <person name="Bloem J."/>
            <person name="Labutti K."/>
            <person name="Salamov A."/>
            <person name="Andreopoulos B."/>
            <person name="Baker S."/>
            <person name="Barry K."/>
            <person name="Bills G."/>
            <person name="Bluhm B."/>
            <person name="Cannon C."/>
            <person name="Castanera R."/>
            <person name="Culley D."/>
            <person name="Daum C."/>
            <person name="Ezra D."/>
            <person name="Gonzalez J."/>
            <person name="Henrissat B."/>
            <person name="Kuo A."/>
            <person name="Liang C."/>
            <person name="Lipzen A."/>
            <person name="Lutzoni F."/>
            <person name="Magnuson J."/>
            <person name="Mondo S."/>
            <person name="Nolan M."/>
            <person name="Ohm R."/>
            <person name="Pangilinan J."/>
            <person name="Park H.-J."/>
            <person name="Ramirez L."/>
            <person name="Alfaro M."/>
            <person name="Sun H."/>
            <person name="Tritt A."/>
            <person name="Yoshinaga Y."/>
            <person name="Zwiers L.-H."/>
            <person name="Turgeon B."/>
            <person name="Goodwin S."/>
            <person name="Spatafora J."/>
            <person name="Crous P."/>
            <person name="Grigoriev I."/>
        </authorList>
    </citation>
    <scope>NUCLEOTIDE SEQUENCE</scope>
    <source>
        <strain evidence="7">CBS 113979</strain>
    </source>
</reference>
<dbReference type="FunFam" id="1.25.40.10:FF:000064">
    <property type="entry name" value="Putative pre-mrna-processing factor 39"/>
    <property type="match status" value="1"/>
</dbReference>